<name>A0A0E9WRP2_ANGAN</name>
<organism evidence="1">
    <name type="scientific">Anguilla anguilla</name>
    <name type="common">European freshwater eel</name>
    <name type="synonym">Muraena anguilla</name>
    <dbReference type="NCBI Taxonomy" id="7936"/>
    <lineage>
        <taxon>Eukaryota</taxon>
        <taxon>Metazoa</taxon>
        <taxon>Chordata</taxon>
        <taxon>Craniata</taxon>
        <taxon>Vertebrata</taxon>
        <taxon>Euteleostomi</taxon>
        <taxon>Actinopterygii</taxon>
        <taxon>Neopterygii</taxon>
        <taxon>Teleostei</taxon>
        <taxon>Anguilliformes</taxon>
        <taxon>Anguillidae</taxon>
        <taxon>Anguilla</taxon>
    </lineage>
</organism>
<dbReference type="EMBL" id="GBXM01015483">
    <property type="protein sequence ID" value="JAH93094.1"/>
    <property type="molecule type" value="Transcribed_RNA"/>
</dbReference>
<accession>A0A0E9WRP2</accession>
<reference evidence="1" key="2">
    <citation type="journal article" date="2015" name="Fish Shellfish Immunol.">
        <title>Early steps in the European eel (Anguilla anguilla)-Vibrio vulnificus interaction in the gills: Role of the RtxA13 toxin.</title>
        <authorList>
            <person name="Callol A."/>
            <person name="Pajuelo D."/>
            <person name="Ebbesson L."/>
            <person name="Teles M."/>
            <person name="MacKenzie S."/>
            <person name="Amaro C."/>
        </authorList>
    </citation>
    <scope>NUCLEOTIDE SEQUENCE</scope>
</reference>
<reference evidence="1" key="1">
    <citation type="submission" date="2014-11" db="EMBL/GenBank/DDBJ databases">
        <authorList>
            <person name="Amaro Gonzalez C."/>
        </authorList>
    </citation>
    <scope>NUCLEOTIDE SEQUENCE</scope>
</reference>
<sequence>MVCFGCSFLSPHFMVSSVLVKVYFGLIRPKNCVNPHFPNNSLLRQYTDACLVSTQR</sequence>
<protein>
    <submittedName>
        <fullName evidence="1">Uncharacterized protein</fullName>
    </submittedName>
</protein>
<evidence type="ECO:0000313" key="1">
    <source>
        <dbReference type="EMBL" id="JAH93094.1"/>
    </source>
</evidence>
<proteinExistence type="predicted"/>
<dbReference type="AlphaFoldDB" id="A0A0E9WRP2"/>